<gene>
    <name evidence="1" type="ORF">NQ314_019566</name>
</gene>
<protein>
    <submittedName>
        <fullName evidence="1">Uncharacterized protein</fullName>
    </submittedName>
</protein>
<dbReference type="EMBL" id="JANEYF010005505">
    <property type="protein sequence ID" value="KAJ8927935.1"/>
    <property type="molecule type" value="Genomic_DNA"/>
</dbReference>
<accession>A0AAV8WP61</accession>
<reference evidence="1" key="1">
    <citation type="journal article" date="2023" name="Insect Mol. Biol.">
        <title>Genome sequencing provides insights into the evolution of gene families encoding plant cell wall-degrading enzymes in longhorned beetles.</title>
        <authorList>
            <person name="Shin N.R."/>
            <person name="Okamura Y."/>
            <person name="Kirsch R."/>
            <person name="Pauchet Y."/>
        </authorList>
    </citation>
    <scope>NUCLEOTIDE SEQUENCE</scope>
    <source>
        <strain evidence="1">RBIC_L_NR</strain>
    </source>
</reference>
<keyword evidence="2" id="KW-1185">Reference proteome</keyword>
<evidence type="ECO:0000313" key="2">
    <source>
        <dbReference type="Proteomes" id="UP001162156"/>
    </source>
</evidence>
<organism evidence="1 2">
    <name type="scientific">Rhamnusium bicolor</name>
    <dbReference type="NCBI Taxonomy" id="1586634"/>
    <lineage>
        <taxon>Eukaryota</taxon>
        <taxon>Metazoa</taxon>
        <taxon>Ecdysozoa</taxon>
        <taxon>Arthropoda</taxon>
        <taxon>Hexapoda</taxon>
        <taxon>Insecta</taxon>
        <taxon>Pterygota</taxon>
        <taxon>Neoptera</taxon>
        <taxon>Endopterygota</taxon>
        <taxon>Coleoptera</taxon>
        <taxon>Polyphaga</taxon>
        <taxon>Cucujiformia</taxon>
        <taxon>Chrysomeloidea</taxon>
        <taxon>Cerambycidae</taxon>
        <taxon>Lepturinae</taxon>
        <taxon>Rhagiini</taxon>
        <taxon>Rhamnusium</taxon>
    </lineage>
</organism>
<dbReference type="Proteomes" id="UP001162156">
    <property type="component" value="Unassembled WGS sequence"/>
</dbReference>
<evidence type="ECO:0000313" key="1">
    <source>
        <dbReference type="EMBL" id="KAJ8927935.1"/>
    </source>
</evidence>
<name>A0AAV8WP61_9CUCU</name>
<sequence>MICQAQFSSIAFWATIYPQETISVQYRITVIAYICNCIKRIQNFVIGTNFTDMTPSLAYFTLNLYVFRKYFNKFMQFRRQFSNLYPQGPGGCTFPKCQLNVVCPHFSTLNDLLSLFYIPASIFSCQLIPDAIFAPNSISEQVKKV</sequence>
<proteinExistence type="predicted"/>
<dbReference type="AlphaFoldDB" id="A0AAV8WP61"/>
<comment type="caution">
    <text evidence="1">The sequence shown here is derived from an EMBL/GenBank/DDBJ whole genome shotgun (WGS) entry which is preliminary data.</text>
</comment>